<gene>
    <name evidence="2" type="ORF">M0L20_22240</name>
</gene>
<dbReference type="EMBL" id="JALPRF010000003">
    <property type="protein sequence ID" value="MCK8494605.1"/>
    <property type="molecule type" value="Genomic_DNA"/>
</dbReference>
<organism evidence="2 3">
    <name type="scientific">Spirosoma liriopis</name>
    <dbReference type="NCBI Taxonomy" id="2937440"/>
    <lineage>
        <taxon>Bacteria</taxon>
        <taxon>Pseudomonadati</taxon>
        <taxon>Bacteroidota</taxon>
        <taxon>Cytophagia</taxon>
        <taxon>Cytophagales</taxon>
        <taxon>Cytophagaceae</taxon>
        <taxon>Spirosoma</taxon>
    </lineage>
</organism>
<keyword evidence="3" id="KW-1185">Reference proteome</keyword>
<dbReference type="Proteomes" id="UP001202180">
    <property type="component" value="Unassembled WGS sequence"/>
</dbReference>
<evidence type="ECO:0000256" key="1">
    <source>
        <dbReference type="SAM" id="MobiDB-lite"/>
    </source>
</evidence>
<feature type="compositionally biased region" description="Polar residues" evidence="1">
    <location>
        <begin position="1"/>
        <end position="10"/>
    </location>
</feature>
<feature type="region of interest" description="Disordered" evidence="1">
    <location>
        <begin position="1"/>
        <end position="20"/>
    </location>
</feature>
<name>A0ABT0HRK1_9BACT</name>
<dbReference type="RefSeq" id="WP_248479113.1">
    <property type="nucleotide sequence ID" value="NZ_JALPRF010000003.1"/>
</dbReference>
<accession>A0ABT0HRK1</accession>
<reference evidence="2 3" key="1">
    <citation type="submission" date="2022-04" db="EMBL/GenBank/DDBJ databases">
        <title>Spirosoma sp. strain RP8 genome sequencing and assembly.</title>
        <authorList>
            <person name="Jung Y."/>
        </authorList>
    </citation>
    <scope>NUCLEOTIDE SEQUENCE [LARGE SCALE GENOMIC DNA]</scope>
    <source>
        <strain evidence="2 3">RP8</strain>
    </source>
</reference>
<proteinExistence type="predicted"/>
<evidence type="ECO:0000313" key="2">
    <source>
        <dbReference type="EMBL" id="MCK8494605.1"/>
    </source>
</evidence>
<protein>
    <submittedName>
        <fullName evidence="2">Glycoside hydrolase family 55 protein</fullName>
    </submittedName>
</protein>
<dbReference type="GO" id="GO:0016787">
    <property type="term" value="F:hydrolase activity"/>
    <property type="evidence" value="ECO:0007669"/>
    <property type="project" value="UniProtKB-KW"/>
</dbReference>
<evidence type="ECO:0000313" key="3">
    <source>
        <dbReference type="Proteomes" id="UP001202180"/>
    </source>
</evidence>
<comment type="caution">
    <text evidence="2">The sequence shown here is derived from an EMBL/GenBank/DDBJ whole genome shotgun (WGS) entry which is preliminary data.</text>
</comment>
<keyword evidence="2" id="KW-0378">Hydrolase</keyword>
<sequence length="787" mass="83951">MRVGQPSGSPDPSAALDVSGGPYSGGSQYRGIAPPKVALIQSSSAAPVTKPVTGLLVYNTATSGDVTPGYYYWDDSQWARFNTTTKLGRARVQAVNGQSIPAYSISQVSSLNTDIIYIADPDKEGMFRYASGSTATADEALVLNASNGKYLRILPDNRITPQMFGAIADDANDDGTALQKWIDVSGPYEHYLPAGTYRSRVALIRRNKRGFTLTGAGMGKSFIQFTEDTDGIRVENILNQDSNGQITNNAANKAYGQITLSGFEITSTNQKTGKEALYINSETEQRPGPTVSDVMIRSTINSNFQWSKGLRYHNCSSTNTTNINVYGLDYQVTTALSFTNDTGRPSVEHNVLQFNFQSVNKGVDITVAPTTTNPNIENAGIEGIQFTDGTIIAFQGIVGTTPLASPGLGFKNVHINIPGVKQGDVTLKFGEAIHLEGFHQLNFSGCFFYVEGGTEPTPLSRALYFKDVVTLTGNLFLFGKNNISNLIEFGTKGNVGGLVDLDLSFNINNSNTNIIYMPAGYSGTKFGLNGLYNGPGSRTGTNFVGPGASTCQEKPSFLNVGNIADKSLVQYQANIGAWKPVSSIAATAKKTSFVDASTTIDPSSTDNILVYNPTSNTITIEIDEAKAIEGAVLNFSRFDESSGPVVIQHSNALDNDYNNIQGEDGVRRKTYQLGIGVNGRASWTYSGGQLFMVSGTKGIGGGGSNNLADLTNPTVARANLELGSAATKASTDFIPASSGKLVPNSNLTQSISTASWNTTSYYKVIEPGSLADGTIYLFKVVYDNSGL</sequence>